<proteinExistence type="inferred from homology"/>
<name>A0A196SBJ5_BLAHN</name>
<dbReference type="Pfam" id="PF11571">
    <property type="entry name" value="Med27"/>
    <property type="match status" value="1"/>
</dbReference>
<keyword evidence="7" id="KW-1185">Reference proteome</keyword>
<evidence type="ECO:0000256" key="5">
    <source>
        <dbReference type="ARBA" id="ARBA00023242"/>
    </source>
</evidence>
<protein>
    <submittedName>
        <fullName evidence="6">Uncharacterized protein</fullName>
    </submittedName>
</protein>
<dbReference type="InterPro" id="IPR021627">
    <property type="entry name" value="Mediator_Med27"/>
</dbReference>
<dbReference type="Proteomes" id="UP000078348">
    <property type="component" value="Unassembled WGS sequence"/>
</dbReference>
<comment type="subcellular location">
    <subcellularLocation>
        <location evidence="1">Nucleus</location>
    </subcellularLocation>
</comment>
<keyword evidence="4" id="KW-0804">Transcription</keyword>
<sequence>MSATLDAKNSQANSNYTALTQQIDEMMGRIFVDLGFIRRSQEYNRMNKDKSEPIYQFCKAMTIMACVRDIRLKEVKYKSGVLFIIQYQYNNLFVVKLTVKVDGTLCKAKDVAVFGLSEMQSNPFTDDEEFITKDISSLMLYRQITFAAKRYIRYMKQYGKRNAMDVVIWLKNYDNLFTATCSLCQSQLCYCGKDAFLLPTCRHFDTGAAFHPSCCHGELLLRV</sequence>
<accession>A0A196SBJ5</accession>
<dbReference type="PANTHER" id="PTHR13130">
    <property type="entry name" value="34 KDA TRANSCRIPTIONAL CO-ACTIVATOR-RELATED"/>
    <property type="match status" value="1"/>
</dbReference>
<keyword evidence="3" id="KW-0805">Transcription regulation</keyword>
<dbReference type="GO" id="GO:0016592">
    <property type="term" value="C:mediator complex"/>
    <property type="evidence" value="ECO:0007669"/>
    <property type="project" value="InterPro"/>
</dbReference>
<comment type="similarity">
    <text evidence="2">Belongs to the Mediator complex subunit 27 family.</text>
</comment>
<reference evidence="6 7" key="1">
    <citation type="submission" date="2016-05" db="EMBL/GenBank/DDBJ databases">
        <title>Nuclear genome of Blastocystis sp. subtype 1 NandII.</title>
        <authorList>
            <person name="Gentekaki E."/>
            <person name="Curtis B."/>
            <person name="Stairs C."/>
            <person name="Eme L."/>
            <person name="Herman E."/>
            <person name="Klimes V."/>
            <person name="Arias M.C."/>
            <person name="Elias M."/>
            <person name="Hilliou F."/>
            <person name="Klute M."/>
            <person name="Malik S.-B."/>
            <person name="Pightling A."/>
            <person name="Rachubinski R."/>
            <person name="Salas D."/>
            <person name="Schlacht A."/>
            <person name="Suga H."/>
            <person name="Archibald J."/>
            <person name="Ball S.G."/>
            <person name="Clark G."/>
            <person name="Dacks J."/>
            <person name="Van Der Giezen M."/>
            <person name="Tsaousis A."/>
            <person name="Roger A."/>
        </authorList>
    </citation>
    <scope>NUCLEOTIDE SEQUENCE [LARGE SCALE GENOMIC DNA]</scope>
    <source>
        <strain evidence="7">ATCC 50177 / NandII</strain>
    </source>
</reference>
<evidence type="ECO:0000256" key="3">
    <source>
        <dbReference type="ARBA" id="ARBA00023015"/>
    </source>
</evidence>
<keyword evidence="5" id="KW-0539">Nucleus</keyword>
<dbReference type="OrthoDB" id="21470at2759"/>
<gene>
    <name evidence="6" type="ORF">AV274_3913</name>
</gene>
<evidence type="ECO:0000256" key="1">
    <source>
        <dbReference type="ARBA" id="ARBA00004123"/>
    </source>
</evidence>
<dbReference type="GO" id="GO:0006357">
    <property type="term" value="P:regulation of transcription by RNA polymerase II"/>
    <property type="evidence" value="ECO:0007669"/>
    <property type="project" value="TreeGrafter"/>
</dbReference>
<dbReference type="AlphaFoldDB" id="A0A196SBJ5"/>
<dbReference type="EMBL" id="LXWW01000252">
    <property type="protein sequence ID" value="OAO14388.1"/>
    <property type="molecule type" value="Genomic_DNA"/>
</dbReference>
<dbReference type="PANTHER" id="PTHR13130:SF4">
    <property type="entry name" value="MEDIATOR OF RNA POLYMERASE II TRANSCRIPTION SUBUNIT 27"/>
    <property type="match status" value="1"/>
</dbReference>
<evidence type="ECO:0000313" key="6">
    <source>
        <dbReference type="EMBL" id="OAO14388.1"/>
    </source>
</evidence>
<evidence type="ECO:0000256" key="4">
    <source>
        <dbReference type="ARBA" id="ARBA00023163"/>
    </source>
</evidence>
<dbReference type="GO" id="GO:0003713">
    <property type="term" value="F:transcription coactivator activity"/>
    <property type="evidence" value="ECO:0007669"/>
    <property type="project" value="TreeGrafter"/>
</dbReference>
<organism evidence="6 7">
    <name type="scientific">Blastocystis sp. subtype 1 (strain ATCC 50177 / NandII)</name>
    <dbReference type="NCBI Taxonomy" id="478820"/>
    <lineage>
        <taxon>Eukaryota</taxon>
        <taxon>Sar</taxon>
        <taxon>Stramenopiles</taxon>
        <taxon>Bigyra</taxon>
        <taxon>Opalozoa</taxon>
        <taxon>Opalinata</taxon>
        <taxon>Blastocystidae</taxon>
        <taxon>Blastocystis</taxon>
    </lineage>
</organism>
<comment type="caution">
    <text evidence="6">The sequence shown here is derived from an EMBL/GenBank/DDBJ whole genome shotgun (WGS) entry which is preliminary data.</text>
</comment>
<evidence type="ECO:0000256" key="2">
    <source>
        <dbReference type="ARBA" id="ARBA00008048"/>
    </source>
</evidence>
<evidence type="ECO:0000313" key="7">
    <source>
        <dbReference type="Proteomes" id="UP000078348"/>
    </source>
</evidence>